<dbReference type="Proteomes" id="UP001225498">
    <property type="component" value="Unassembled WGS sequence"/>
</dbReference>
<dbReference type="RefSeq" id="WP_049450184.1">
    <property type="nucleotide sequence ID" value="NZ_JAOCKA010000003.1"/>
</dbReference>
<organism evidence="1 2">
    <name type="scientific">Stenotrophomonas maltophilia</name>
    <name type="common">Pseudomonas maltophilia</name>
    <name type="synonym">Xanthomonas maltophilia</name>
    <dbReference type="NCBI Taxonomy" id="40324"/>
    <lineage>
        <taxon>Bacteria</taxon>
        <taxon>Pseudomonadati</taxon>
        <taxon>Pseudomonadota</taxon>
        <taxon>Gammaproteobacteria</taxon>
        <taxon>Lysobacterales</taxon>
        <taxon>Lysobacteraceae</taxon>
        <taxon>Stenotrophomonas</taxon>
        <taxon>Stenotrophomonas maltophilia group</taxon>
    </lineage>
</organism>
<proteinExistence type="predicted"/>
<accession>A0AAI9FZP7</accession>
<dbReference type="EMBL" id="ABLTIR010000009">
    <property type="protein sequence ID" value="EKZ1925735.1"/>
    <property type="molecule type" value="Genomic_DNA"/>
</dbReference>
<comment type="caution">
    <text evidence="1">The sequence shown here is derived from an EMBL/GenBank/DDBJ whole genome shotgun (WGS) entry which is preliminary data.</text>
</comment>
<protein>
    <submittedName>
        <fullName evidence="1">Uncharacterized protein</fullName>
    </submittedName>
</protein>
<evidence type="ECO:0000313" key="2">
    <source>
        <dbReference type="Proteomes" id="UP001225498"/>
    </source>
</evidence>
<gene>
    <name evidence="1" type="ORF">REH87_000706</name>
</gene>
<name>A0AAI9FZP7_STEMA</name>
<evidence type="ECO:0000313" key="1">
    <source>
        <dbReference type="EMBL" id="EKZ1925735.1"/>
    </source>
</evidence>
<sequence>MTRKSFSFVASGNALVGFPLMDWLCVHFDEHAQWSEGSFFDALTQALQGLPVMPDAVLVMADGGLIPDLLGYWTDDSIGRGIFLHRGENAEGPVIKHCLFGSWDAASGLIVHSASTASGAPELDAAAAINAGLRALVERNQVVQVAPAGHTFRHPSGTTNKIFIQARELVTGDAELGFAARALIRVLPALNDPDLRVVYIDSMGIYSLVRAALGPRGEKVRIESFRSYSELSTLSKPVERYAVVISASTSGGMAREFTERMGFEQDRVATVIDMVREDRHGAILIALSEFDPTLLDVDTNEADVQIELVGEHFSSKSKPPRMVTLGLPHLPKALPSYLKTVGRAATLDLLKPHAGQSRPISLDGEAVASSDDFKRWIREEVTWNLPVSIDHLIAADTNGSVSMANTVADTINALTGKRPVVIEAGSLTRASLGGACGVAVVQAVVGDGAFLREVSRHLRDYIDTDCPRHFICAVCCPSSIDSRERLKQFLVRNPTARLYGFSSWIDLPIGANSAEDSWERYREIASQIEMAKIDLPPPQKAIVRKAADRAVAHIQASTGGFLPKLDGSGLDQTEGFVFLTKGFRGLPSESLTFLIISAVLQSARELKDAERQLKPTGYESVVLAPENFQRFNDNILQVCLLRAALPSEMDYSSSAEVSLLMKEVLQKIFARRHLTFGGAALEFAAALLSGRMKLAPVHLKQLLESTLPELLDEAEPSALLGLLHFVERRV</sequence>
<reference evidence="1" key="1">
    <citation type="submission" date="2023-08" db="EMBL/GenBank/DDBJ databases">
        <authorList>
            <consortium name="Clinical and Environmental Microbiology Branch: Whole genome sequencing antimicrobial resistance pathogens in the healthcare setting"/>
        </authorList>
    </citation>
    <scope>NUCLEOTIDE SEQUENCE</scope>
    <source>
        <strain evidence="1">2023CJ-00293</strain>
    </source>
</reference>
<dbReference type="AlphaFoldDB" id="A0AAI9FZP7"/>